<reference evidence="1 2" key="1">
    <citation type="journal article" date="2017" name="Plant Biotechnol. J.">
        <title>A comprehensive draft genome sequence for lupin (Lupinus angustifolius), an emerging health food: insights into plant-microbe interactions and legume evolution.</title>
        <authorList>
            <person name="Hane J.K."/>
            <person name="Ming Y."/>
            <person name="Kamphuis L.G."/>
            <person name="Nelson M.N."/>
            <person name="Garg G."/>
            <person name="Atkins C.A."/>
            <person name="Bayer P.E."/>
            <person name="Bravo A."/>
            <person name="Bringans S."/>
            <person name="Cannon S."/>
            <person name="Edwards D."/>
            <person name="Foley R."/>
            <person name="Gao L.L."/>
            <person name="Harrison M.J."/>
            <person name="Huang W."/>
            <person name="Hurgobin B."/>
            <person name="Li S."/>
            <person name="Liu C.W."/>
            <person name="McGrath A."/>
            <person name="Morahan G."/>
            <person name="Murray J."/>
            <person name="Weller J."/>
            <person name="Jian J."/>
            <person name="Singh K.B."/>
        </authorList>
    </citation>
    <scope>NUCLEOTIDE SEQUENCE [LARGE SCALE GENOMIC DNA]</scope>
    <source>
        <strain evidence="2">cv. Tanjil</strain>
        <tissue evidence="1">Whole plant</tissue>
    </source>
</reference>
<keyword evidence="2" id="KW-1185">Reference proteome</keyword>
<evidence type="ECO:0000313" key="2">
    <source>
        <dbReference type="Proteomes" id="UP000188354"/>
    </source>
</evidence>
<name>A0A1J7I283_LUPAN</name>
<organism evidence="1 2">
    <name type="scientific">Lupinus angustifolius</name>
    <name type="common">Narrow-leaved blue lupine</name>
    <dbReference type="NCBI Taxonomy" id="3871"/>
    <lineage>
        <taxon>Eukaryota</taxon>
        <taxon>Viridiplantae</taxon>
        <taxon>Streptophyta</taxon>
        <taxon>Embryophyta</taxon>
        <taxon>Tracheophyta</taxon>
        <taxon>Spermatophyta</taxon>
        <taxon>Magnoliopsida</taxon>
        <taxon>eudicotyledons</taxon>
        <taxon>Gunneridae</taxon>
        <taxon>Pentapetalae</taxon>
        <taxon>rosids</taxon>
        <taxon>fabids</taxon>
        <taxon>Fabales</taxon>
        <taxon>Fabaceae</taxon>
        <taxon>Papilionoideae</taxon>
        <taxon>50 kb inversion clade</taxon>
        <taxon>genistoids sensu lato</taxon>
        <taxon>core genistoids</taxon>
        <taxon>Genisteae</taxon>
        <taxon>Lupinus</taxon>
    </lineage>
</organism>
<protein>
    <submittedName>
        <fullName evidence="1">Uncharacterized protein</fullName>
    </submittedName>
</protein>
<accession>A0A1J7I283</accession>
<gene>
    <name evidence="1" type="ORF">TanjilG_13944</name>
</gene>
<dbReference type="AlphaFoldDB" id="A0A1J7I283"/>
<dbReference type="Proteomes" id="UP000188354">
    <property type="component" value="Chromosome LG01"/>
</dbReference>
<evidence type="ECO:0000313" key="1">
    <source>
        <dbReference type="EMBL" id="OIW19162.1"/>
    </source>
</evidence>
<dbReference type="Gramene" id="OIW19162">
    <property type="protein sequence ID" value="OIW19162"/>
    <property type="gene ID" value="TanjilG_13944"/>
</dbReference>
<proteinExistence type="predicted"/>
<dbReference type="EMBL" id="CM007361">
    <property type="protein sequence ID" value="OIW19162.1"/>
    <property type="molecule type" value="Genomic_DNA"/>
</dbReference>
<sequence>MVPFTGLRIEGTIPLHNEVMGNAYKTQLHSQEYRRHVCMIFLCSENKFGDEGNGLLEFV</sequence>